<reference evidence="2 3" key="1">
    <citation type="submission" date="2017-05" db="EMBL/GenBank/DDBJ databases">
        <title>Vagococcus spp. assemblies.</title>
        <authorList>
            <person name="Gulvik C.A."/>
        </authorList>
    </citation>
    <scope>NUCLEOTIDE SEQUENCE [LARGE SCALE GENOMIC DNA]</scope>
    <source>
        <strain evidence="2 3">CCUG 41755</strain>
    </source>
</reference>
<evidence type="ECO:0000313" key="2">
    <source>
        <dbReference type="EMBL" id="RSU03508.1"/>
    </source>
</evidence>
<keyword evidence="3" id="KW-1185">Reference proteome</keyword>
<dbReference type="Pfam" id="PF08818">
    <property type="entry name" value="DUF1801"/>
    <property type="match status" value="1"/>
</dbReference>
<protein>
    <submittedName>
        <fullName evidence="2">Iron chaperone</fullName>
    </submittedName>
</protein>
<dbReference type="InterPro" id="IPR014922">
    <property type="entry name" value="YdhG-like"/>
</dbReference>
<evidence type="ECO:0000313" key="3">
    <source>
        <dbReference type="Proteomes" id="UP000287101"/>
    </source>
</evidence>
<dbReference type="Gene3D" id="3.90.1150.200">
    <property type="match status" value="1"/>
</dbReference>
<feature type="domain" description="YdhG-like" evidence="1">
    <location>
        <begin position="19"/>
        <end position="114"/>
    </location>
</feature>
<gene>
    <name evidence="2" type="ORF">CBF31_07290</name>
</gene>
<dbReference type="OrthoDB" id="384795at2"/>
<dbReference type="SUPFAM" id="SSF159888">
    <property type="entry name" value="YdhG-like"/>
    <property type="match status" value="1"/>
</dbReference>
<evidence type="ECO:0000259" key="1">
    <source>
        <dbReference type="Pfam" id="PF08818"/>
    </source>
</evidence>
<dbReference type="EMBL" id="NGJY01000002">
    <property type="protein sequence ID" value="RSU03508.1"/>
    <property type="molecule type" value="Genomic_DNA"/>
</dbReference>
<comment type="caution">
    <text evidence="2">The sequence shown here is derived from an EMBL/GenBank/DDBJ whole genome shotgun (WGS) entry which is preliminary data.</text>
</comment>
<dbReference type="Proteomes" id="UP000287101">
    <property type="component" value="Unassembled WGS sequence"/>
</dbReference>
<organism evidence="2 3">
    <name type="scientific">Vagococcus fessus</name>
    <dbReference type="NCBI Taxonomy" id="120370"/>
    <lineage>
        <taxon>Bacteria</taxon>
        <taxon>Bacillati</taxon>
        <taxon>Bacillota</taxon>
        <taxon>Bacilli</taxon>
        <taxon>Lactobacillales</taxon>
        <taxon>Enterococcaceae</taxon>
        <taxon>Vagococcus</taxon>
    </lineage>
</organism>
<name>A0A430A8T1_9ENTE</name>
<sequence length="126" mass="15046">MTKLDNFNDYLVKIDNPVHREQLTEVLQWVIDEFPTLETKIAWNQPMYTDHETFIVGFSIAKPHFAVAPEGIVIEKFADKIEEAGYNMGKKFMRIKWDQPVDYDLLREIIQYNIDEKKDCTTFWRK</sequence>
<dbReference type="RefSeq" id="WP_126831718.1">
    <property type="nucleotide sequence ID" value="NZ_CBCRYB010000001.1"/>
</dbReference>
<dbReference type="AlphaFoldDB" id="A0A430A8T1"/>
<accession>A0A430A8T1</accession>
<proteinExistence type="predicted"/>